<proteinExistence type="predicted"/>
<feature type="domain" description="Helix-turn-helix" evidence="1">
    <location>
        <begin position="79"/>
        <end position="119"/>
    </location>
</feature>
<sequence length="151" mass="16601">MTAVELLERATVKAPLAAVKEAERIMQSAEREPDISIQLSVNGAAAKQIGEELQKVITDALRIISKGETPKIIAEPADLTTTVAAKRIGVSRPVLMKLIREGEIKSHKVGSHHRISVAEADAFRSKMLQQRAAEQRAAFERLRNLESELDL</sequence>
<evidence type="ECO:0000313" key="2">
    <source>
        <dbReference type="EMBL" id="MBB4071043.1"/>
    </source>
</evidence>
<dbReference type="Proteomes" id="UP000571183">
    <property type="component" value="Unassembled WGS sequence"/>
</dbReference>
<name>A0A840DH63_9MICO</name>
<dbReference type="EMBL" id="JACIFD010000003">
    <property type="protein sequence ID" value="MBB4071043.1"/>
    <property type="molecule type" value="Genomic_DNA"/>
</dbReference>
<gene>
    <name evidence="2" type="ORF">F5897_000331</name>
</gene>
<protein>
    <submittedName>
        <fullName evidence="2">Excisionase family DNA binding protein</fullName>
    </submittedName>
</protein>
<keyword evidence="3" id="KW-1185">Reference proteome</keyword>
<comment type="caution">
    <text evidence="2">The sequence shown here is derived from an EMBL/GenBank/DDBJ whole genome shotgun (WGS) entry which is preliminary data.</text>
</comment>
<evidence type="ECO:0000313" key="3">
    <source>
        <dbReference type="Proteomes" id="UP000571183"/>
    </source>
</evidence>
<dbReference type="RefSeq" id="WP_183304253.1">
    <property type="nucleotide sequence ID" value="NZ_JACIFD010000003.1"/>
</dbReference>
<dbReference type="InterPro" id="IPR041657">
    <property type="entry name" value="HTH_17"/>
</dbReference>
<dbReference type="InterPro" id="IPR010093">
    <property type="entry name" value="SinI_DNA-bd"/>
</dbReference>
<dbReference type="GO" id="GO:0003677">
    <property type="term" value="F:DNA binding"/>
    <property type="evidence" value="ECO:0007669"/>
    <property type="project" value="InterPro"/>
</dbReference>
<reference evidence="2" key="1">
    <citation type="submission" date="2020-08" db="EMBL/GenBank/DDBJ databases">
        <title>Sequencing the genomes of 1000 actinobacteria strains.</title>
        <authorList>
            <person name="Klenk H.-P."/>
        </authorList>
    </citation>
    <scope>NUCLEOTIDE SEQUENCE [LARGE SCALE GENOMIC DNA]</scope>
    <source>
        <strain evidence="2">DSM 27064</strain>
    </source>
</reference>
<accession>A0A840DH63</accession>
<dbReference type="AlphaFoldDB" id="A0A840DH63"/>
<organism evidence="2 3">
    <name type="scientific">Canibacter oris</name>
    <dbReference type="NCBI Taxonomy" id="1365628"/>
    <lineage>
        <taxon>Bacteria</taxon>
        <taxon>Bacillati</taxon>
        <taxon>Actinomycetota</taxon>
        <taxon>Actinomycetes</taxon>
        <taxon>Micrococcales</taxon>
        <taxon>Microbacteriaceae</taxon>
        <taxon>Canibacter</taxon>
    </lineage>
</organism>
<dbReference type="NCBIfam" id="TIGR01764">
    <property type="entry name" value="excise"/>
    <property type="match status" value="1"/>
</dbReference>
<dbReference type="Pfam" id="PF12728">
    <property type="entry name" value="HTH_17"/>
    <property type="match status" value="1"/>
</dbReference>
<evidence type="ECO:0000259" key="1">
    <source>
        <dbReference type="Pfam" id="PF12728"/>
    </source>
</evidence>